<dbReference type="Gene3D" id="3.40.50.2300">
    <property type="match status" value="1"/>
</dbReference>
<evidence type="ECO:0000313" key="6">
    <source>
        <dbReference type="EMBL" id="SDD18946.1"/>
    </source>
</evidence>
<keyword evidence="2" id="KW-0238">DNA-binding</keyword>
<feature type="domain" description="Response regulatory" evidence="5">
    <location>
        <begin position="19"/>
        <end position="135"/>
    </location>
</feature>
<dbReference type="Pfam" id="PF00196">
    <property type="entry name" value="GerE"/>
    <property type="match status" value="1"/>
</dbReference>
<dbReference type="AlphaFoldDB" id="A0A1G6SRY0"/>
<dbReference type="STRING" id="639004.SAMN04488239_105345"/>
<feature type="domain" description="HTH luxR-type" evidence="4">
    <location>
        <begin position="161"/>
        <end position="226"/>
    </location>
</feature>
<dbReference type="SUPFAM" id="SSF52172">
    <property type="entry name" value="CheY-like"/>
    <property type="match status" value="1"/>
</dbReference>
<dbReference type="PRINTS" id="PR00038">
    <property type="entry name" value="HTHLUXR"/>
</dbReference>
<evidence type="ECO:0000256" key="3">
    <source>
        <dbReference type="PROSITE-ProRule" id="PRU00169"/>
    </source>
</evidence>
<dbReference type="EMBL" id="FMZV01000005">
    <property type="protein sequence ID" value="SDD18946.1"/>
    <property type="molecule type" value="Genomic_DNA"/>
</dbReference>
<dbReference type="OrthoDB" id="9814495at2"/>
<dbReference type="GO" id="GO:0000160">
    <property type="term" value="P:phosphorelay signal transduction system"/>
    <property type="evidence" value="ECO:0007669"/>
    <property type="project" value="InterPro"/>
</dbReference>
<dbReference type="InterPro" id="IPR000792">
    <property type="entry name" value="Tscrpt_reg_LuxR_C"/>
</dbReference>
<dbReference type="GO" id="GO:0006355">
    <property type="term" value="P:regulation of DNA-templated transcription"/>
    <property type="evidence" value="ECO:0007669"/>
    <property type="project" value="InterPro"/>
</dbReference>
<dbReference type="InterPro" id="IPR001789">
    <property type="entry name" value="Sig_transdc_resp-reg_receiver"/>
</dbReference>
<dbReference type="PANTHER" id="PTHR45566">
    <property type="entry name" value="HTH-TYPE TRANSCRIPTIONAL REGULATOR YHJB-RELATED"/>
    <property type="match status" value="1"/>
</dbReference>
<accession>A0A1G6SRY0</accession>
<dbReference type="Proteomes" id="UP000199628">
    <property type="component" value="Unassembled WGS sequence"/>
</dbReference>
<dbReference type="InterPro" id="IPR011006">
    <property type="entry name" value="CheY-like_superfamily"/>
</dbReference>
<dbReference type="PROSITE" id="PS50043">
    <property type="entry name" value="HTH_LUXR_2"/>
    <property type="match status" value="1"/>
</dbReference>
<dbReference type="PROSITE" id="PS00622">
    <property type="entry name" value="HTH_LUXR_1"/>
    <property type="match status" value="1"/>
</dbReference>
<dbReference type="InterPro" id="IPR016032">
    <property type="entry name" value="Sig_transdc_resp-reg_C-effctor"/>
</dbReference>
<keyword evidence="1 3" id="KW-0597">Phosphoprotein</keyword>
<evidence type="ECO:0000256" key="2">
    <source>
        <dbReference type="ARBA" id="ARBA00023125"/>
    </source>
</evidence>
<dbReference type="CDD" id="cd06170">
    <property type="entry name" value="LuxR_C_like"/>
    <property type="match status" value="1"/>
</dbReference>
<organism evidence="6 7">
    <name type="scientific">Ruegeria marina</name>
    <dbReference type="NCBI Taxonomy" id="639004"/>
    <lineage>
        <taxon>Bacteria</taxon>
        <taxon>Pseudomonadati</taxon>
        <taxon>Pseudomonadota</taxon>
        <taxon>Alphaproteobacteria</taxon>
        <taxon>Rhodobacterales</taxon>
        <taxon>Roseobacteraceae</taxon>
        <taxon>Ruegeria</taxon>
    </lineage>
</organism>
<sequence length="238" mass="25424">MAGHMQTPPLKSAAKTFQKALIVDDHPLFCDALSMTLQAVSCIRTVETAARLEDALELLADMFRPDLVILDLNLPDVEGLDGLVRIRTAARVPVVVVSSITDNRVISGVISAGASGFVPKHSQRGVFRQAIDKVAAGGVFTPEGFVHLSGGSDEGPDVDDALERLSALTNQQARILQLVCEGKLNKQIAYDLSIAETTVKAHVTAIMRKLGVQSRTQAVLIAKKTSFASFLPEGQKPA</sequence>
<dbReference type="SMART" id="SM00421">
    <property type="entry name" value="HTH_LUXR"/>
    <property type="match status" value="1"/>
</dbReference>
<evidence type="ECO:0000259" key="4">
    <source>
        <dbReference type="PROSITE" id="PS50043"/>
    </source>
</evidence>
<evidence type="ECO:0000259" key="5">
    <source>
        <dbReference type="PROSITE" id="PS50110"/>
    </source>
</evidence>
<dbReference type="SUPFAM" id="SSF46894">
    <property type="entry name" value="C-terminal effector domain of the bipartite response regulators"/>
    <property type="match status" value="1"/>
</dbReference>
<dbReference type="CDD" id="cd17535">
    <property type="entry name" value="REC_NarL-like"/>
    <property type="match status" value="1"/>
</dbReference>
<dbReference type="GO" id="GO:0003677">
    <property type="term" value="F:DNA binding"/>
    <property type="evidence" value="ECO:0007669"/>
    <property type="project" value="UniProtKB-KW"/>
</dbReference>
<dbReference type="SMART" id="SM00448">
    <property type="entry name" value="REC"/>
    <property type="match status" value="1"/>
</dbReference>
<feature type="modified residue" description="4-aspartylphosphate" evidence="3">
    <location>
        <position position="71"/>
    </location>
</feature>
<reference evidence="7" key="1">
    <citation type="submission" date="2016-10" db="EMBL/GenBank/DDBJ databases">
        <authorList>
            <person name="Varghese N."/>
            <person name="Submissions S."/>
        </authorList>
    </citation>
    <scope>NUCLEOTIDE SEQUENCE [LARGE SCALE GENOMIC DNA]</scope>
    <source>
        <strain evidence="7">CGMCC 1.9108</strain>
    </source>
</reference>
<dbReference type="InterPro" id="IPR058245">
    <property type="entry name" value="NreC/VraR/RcsB-like_REC"/>
</dbReference>
<protein>
    <submittedName>
        <fullName evidence="6">Two component transcriptional regulator, LuxR family</fullName>
    </submittedName>
</protein>
<keyword evidence="7" id="KW-1185">Reference proteome</keyword>
<dbReference type="PROSITE" id="PS50110">
    <property type="entry name" value="RESPONSE_REGULATORY"/>
    <property type="match status" value="1"/>
</dbReference>
<dbReference type="PANTHER" id="PTHR45566:SF1">
    <property type="entry name" value="HTH-TYPE TRANSCRIPTIONAL REGULATOR YHJB-RELATED"/>
    <property type="match status" value="1"/>
</dbReference>
<evidence type="ECO:0000256" key="1">
    <source>
        <dbReference type="ARBA" id="ARBA00022553"/>
    </source>
</evidence>
<dbReference type="InterPro" id="IPR051015">
    <property type="entry name" value="EvgA-like"/>
</dbReference>
<gene>
    <name evidence="6" type="ORF">SAMN04488239_105345</name>
</gene>
<name>A0A1G6SRY0_9RHOB</name>
<dbReference type="Pfam" id="PF00072">
    <property type="entry name" value="Response_reg"/>
    <property type="match status" value="1"/>
</dbReference>
<evidence type="ECO:0000313" key="7">
    <source>
        <dbReference type="Proteomes" id="UP000199628"/>
    </source>
</evidence>
<proteinExistence type="predicted"/>